<dbReference type="PANTHER" id="PTHR33744:SF1">
    <property type="entry name" value="DNA-BINDING TRANSCRIPTIONAL ACTIVATOR ADER"/>
    <property type="match status" value="1"/>
</dbReference>
<evidence type="ECO:0000313" key="3">
    <source>
        <dbReference type="EMBL" id="RDI44504.1"/>
    </source>
</evidence>
<feature type="domain" description="PucR C-terminal helix-turn-helix" evidence="1">
    <location>
        <begin position="347"/>
        <end position="403"/>
    </location>
</feature>
<evidence type="ECO:0000313" key="4">
    <source>
        <dbReference type="Proteomes" id="UP000255355"/>
    </source>
</evidence>
<evidence type="ECO:0000259" key="1">
    <source>
        <dbReference type="Pfam" id="PF13556"/>
    </source>
</evidence>
<comment type="caution">
    <text evidence="3">The sequence shown here is derived from an EMBL/GenBank/DDBJ whole genome shotgun (WGS) entry which is preliminary data.</text>
</comment>
<reference evidence="3 4" key="1">
    <citation type="submission" date="2018-07" db="EMBL/GenBank/DDBJ databases">
        <title>Genomic Encyclopedia of Type Strains, Phase IV (KMG-IV): sequencing the most valuable type-strain genomes for metagenomic binning, comparative biology and taxonomic classification.</title>
        <authorList>
            <person name="Goeker M."/>
        </authorList>
    </citation>
    <scope>NUCLEOTIDE SEQUENCE [LARGE SCALE GENOMIC DNA]</scope>
    <source>
        <strain evidence="3 4">DSM 44952</strain>
    </source>
</reference>
<accession>A0A370GPU2</accession>
<protein>
    <submittedName>
        <fullName evidence="3">PucR-like helix-turn-helix protein</fullName>
    </submittedName>
</protein>
<dbReference type="Pfam" id="PF14361">
    <property type="entry name" value="RsbRD_N"/>
    <property type="match status" value="1"/>
</dbReference>
<dbReference type="Gene3D" id="1.10.10.2840">
    <property type="entry name" value="PucR C-terminal helix-turn-helix domain"/>
    <property type="match status" value="1"/>
</dbReference>
<dbReference type="PANTHER" id="PTHR33744">
    <property type="entry name" value="CARBOHYDRATE DIACID REGULATOR"/>
    <property type="match status" value="1"/>
</dbReference>
<keyword evidence="4" id="KW-1185">Reference proteome</keyword>
<gene>
    <name evidence="3" type="ORF">DFR68_117121</name>
</gene>
<proteinExistence type="predicted"/>
<sequence>MTITDGIANRRISPIDIPPAPVNYQALSRKIVDGLDLAALADRSDPAVRSDLLAVVSCCMETVVAAARTGTPVPERAAARLAGIAARWADRQLPIGVLQHAVHAGADAVVEPVVAAGRRTAAGLPAAGLVLIESLRTLSSAIARGYASEVRAMTGVQRVASHTLASALLAGRVDSMMVRRNGVELAAAYLVVAVALGPHADERDPLLDAGVVARRKLRRVQAELARDDGAPVLSMLSVDGGTLLIPVHAETEGDPAAVDGPLDDLIDRLGRAAAAPVTAAVVSAAPERIPRGAERAHELLDLALRLRRGPGVHRFRELACEYQLVQPGPANRHLRGLLEPLRDEPELLDTVEAYFAAQCKRESAARRLGISVGAVRRRLDRIAALTGLQPDAPVDQWYLRASFIARIVDPGSADPAL</sequence>
<dbReference type="Proteomes" id="UP000255355">
    <property type="component" value="Unassembled WGS sequence"/>
</dbReference>
<dbReference type="InterPro" id="IPR042070">
    <property type="entry name" value="PucR_C-HTH_sf"/>
</dbReference>
<dbReference type="STRING" id="1210089.GCA_001613165_08045"/>
<dbReference type="Pfam" id="PF13556">
    <property type="entry name" value="HTH_30"/>
    <property type="match status" value="1"/>
</dbReference>
<dbReference type="AlphaFoldDB" id="A0A370GPU2"/>
<organism evidence="3 4">
    <name type="scientific">Nocardia mexicana</name>
    <dbReference type="NCBI Taxonomy" id="279262"/>
    <lineage>
        <taxon>Bacteria</taxon>
        <taxon>Bacillati</taxon>
        <taxon>Actinomycetota</taxon>
        <taxon>Actinomycetes</taxon>
        <taxon>Mycobacteriales</taxon>
        <taxon>Nocardiaceae</taxon>
        <taxon>Nocardia</taxon>
    </lineage>
</organism>
<dbReference type="InterPro" id="IPR051448">
    <property type="entry name" value="CdaR-like_regulators"/>
</dbReference>
<dbReference type="EMBL" id="QQAZ01000017">
    <property type="protein sequence ID" value="RDI44504.1"/>
    <property type="molecule type" value="Genomic_DNA"/>
</dbReference>
<evidence type="ECO:0000259" key="2">
    <source>
        <dbReference type="Pfam" id="PF14361"/>
    </source>
</evidence>
<dbReference type="InterPro" id="IPR025736">
    <property type="entry name" value="PucR_C-HTH_dom"/>
</dbReference>
<feature type="domain" description="RsbT co-antagonist protein RsbRD N-terminal" evidence="2">
    <location>
        <begin position="42"/>
        <end position="158"/>
    </location>
</feature>
<name>A0A370GPU2_9NOCA</name>
<dbReference type="InterPro" id="IPR025751">
    <property type="entry name" value="RsbRD_N_dom"/>
</dbReference>